<evidence type="ECO:0000313" key="3">
    <source>
        <dbReference type="EMBL" id="KRK33440.1"/>
    </source>
</evidence>
<evidence type="ECO:0000259" key="2">
    <source>
        <dbReference type="Pfam" id="PF07282"/>
    </source>
</evidence>
<organism evidence="3 4">
    <name type="scientific">Loigolactobacillus bifermentans DSM 20003</name>
    <dbReference type="NCBI Taxonomy" id="1423726"/>
    <lineage>
        <taxon>Bacteria</taxon>
        <taxon>Bacillati</taxon>
        <taxon>Bacillota</taxon>
        <taxon>Bacilli</taxon>
        <taxon>Lactobacillales</taxon>
        <taxon>Lactobacillaceae</taxon>
        <taxon>Loigolactobacillus</taxon>
    </lineage>
</organism>
<dbReference type="STRING" id="1423726.FC07_GL001201"/>
<protein>
    <recommendedName>
        <fullName evidence="2">Cas12f1-like TNB domain-containing protein</fullName>
    </recommendedName>
</protein>
<dbReference type="EMBL" id="AZDA01000116">
    <property type="protein sequence ID" value="KRK33440.1"/>
    <property type="molecule type" value="Genomic_DNA"/>
</dbReference>
<keyword evidence="1" id="KW-0238">DNA-binding</keyword>
<dbReference type="Pfam" id="PF07282">
    <property type="entry name" value="Cas12f1-like_TNB"/>
    <property type="match status" value="1"/>
</dbReference>
<accession>A0A0R1GHF3</accession>
<comment type="caution">
    <text evidence="3">The sequence shown here is derived from an EMBL/GenBank/DDBJ whole genome shotgun (WGS) entry which is preliminary data.</text>
</comment>
<dbReference type="Proteomes" id="UP000051461">
    <property type="component" value="Unassembled WGS sequence"/>
</dbReference>
<sequence>MVGEKEDWQYCYSARILQQVCFNLNCAWQSFFNPNMPHARKPKFKSKRSSRQSFTTDRAKVIGKYLKLDQPYQANYDKIRMTEPLRFTGIIKTTTITKRGDQYHASIAVEVPDNDFYPATQRCSSCGTIKTKDCYGGKQTLSGDLIHRQHQTYYCYNCGTVSDRDKNAVENLIQYAAGLSAVTV</sequence>
<proteinExistence type="predicted"/>
<feature type="domain" description="Cas12f1-like TNB" evidence="2">
    <location>
        <begin position="114"/>
        <end position="171"/>
    </location>
</feature>
<keyword evidence="4" id="KW-1185">Reference proteome</keyword>
<gene>
    <name evidence="3" type="ORF">FC07_GL001201</name>
</gene>
<name>A0A0R1GHF3_9LACO</name>
<evidence type="ECO:0000256" key="1">
    <source>
        <dbReference type="ARBA" id="ARBA00023125"/>
    </source>
</evidence>
<dbReference type="InterPro" id="IPR010095">
    <property type="entry name" value="Cas12f1-like_TNB"/>
</dbReference>
<dbReference type="GO" id="GO:0003677">
    <property type="term" value="F:DNA binding"/>
    <property type="evidence" value="ECO:0007669"/>
    <property type="project" value="UniProtKB-KW"/>
</dbReference>
<evidence type="ECO:0000313" key="4">
    <source>
        <dbReference type="Proteomes" id="UP000051461"/>
    </source>
</evidence>
<dbReference type="AlphaFoldDB" id="A0A0R1GHF3"/>
<reference evidence="3 4" key="1">
    <citation type="journal article" date="2015" name="Genome Announc.">
        <title>Expanding the biotechnology potential of lactobacilli through comparative genomics of 213 strains and associated genera.</title>
        <authorList>
            <person name="Sun Z."/>
            <person name="Harris H.M."/>
            <person name="McCann A."/>
            <person name="Guo C."/>
            <person name="Argimon S."/>
            <person name="Zhang W."/>
            <person name="Yang X."/>
            <person name="Jeffery I.B."/>
            <person name="Cooney J.C."/>
            <person name="Kagawa T.F."/>
            <person name="Liu W."/>
            <person name="Song Y."/>
            <person name="Salvetti E."/>
            <person name="Wrobel A."/>
            <person name="Rasinkangas P."/>
            <person name="Parkhill J."/>
            <person name="Rea M.C."/>
            <person name="O'Sullivan O."/>
            <person name="Ritari J."/>
            <person name="Douillard F.P."/>
            <person name="Paul Ross R."/>
            <person name="Yang R."/>
            <person name="Briner A.E."/>
            <person name="Felis G.E."/>
            <person name="de Vos W.M."/>
            <person name="Barrangou R."/>
            <person name="Klaenhammer T.R."/>
            <person name="Caufield P.W."/>
            <person name="Cui Y."/>
            <person name="Zhang H."/>
            <person name="O'Toole P.W."/>
        </authorList>
    </citation>
    <scope>NUCLEOTIDE SEQUENCE [LARGE SCALE GENOMIC DNA]</scope>
    <source>
        <strain evidence="3 4">DSM 20003</strain>
    </source>
</reference>
<dbReference type="PATRIC" id="fig|1423726.3.peg.1248"/>